<protein>
    <submittedName>
        <fullName evidence="1">Uncharacterized protein</fullName>
    </submittedName>
</protein>
<dbReference type="Proteomes" id="UP000017836">
    <property type="component" value="Unassembled WGS sequence"/>
</dbReference>
<reference evidence="2" key="1">
    <citation type="journal article" date="2013" name="Science">
        <title>The Amborella genome and the evolution of flowering plants.</title>
        <authorList>
            <consortium name="Amborella Genome Project"/>
        </authorList>
    </citation>
    <scope>NUCLEOTIDE SEQUENCE [LARGE SCALE GENOMIC DNA]</scope>
</reference>
<organism evidence="1 2">
    <name type="scientific">Amborella trichopoda</name>
    <dbReference type="NCBI Taxonomy" id="13333"/>
    <lineage>
        <taxon>Eukaryota</taxon>
        <taxon>Viridiplantae</taxon>
        <taxon>Streptophyta</taxon>
        <taxon>Embryophyta</taxon>
        <taxon>Tracheophyta</taxon>
        <taxon>Spermatophyta</taxon>
        <taxon>Magnoliopsida</taxon>
        <taxon>Amborellales</taxon>
        <taxon>Amborellaceae</taxon>
        <taxon>Amborella</taxon>
    </lineage>
</organism>
<dbReference type="Gramene" id="ERN08406">
    <property type="protein sequence ID" value="ERN08406"/>
    <property type="gene ID" value="AMTR_s00148p00093230"/>
</dbReference>
<accession>W1PL50</accession>
<keyword evidence="2" id="KW-1185">Reference proteome</keyword>
<dbReference type="HOGENOM" id="CLU_1733971_0_0_1"/>
<evidence type="ECO:0000313" key="1">
    <source>
        <dbReference type="EMBL" id="ERN08406.1"/>
    </source>
</evidence>
<proteinExistence type="predicted"/>
<dbReference type="EMBL" id="KI393463">
    <property type="protein sequence ID" value="ERN08406.1"/>
    <property type="molecule type" value="Genomic_DNA"/>
</dbReference>
<name>W1PL50_AMBTC</name>
<gene>
    <name evidence="1" type="ORF">AMTR_s00148p00093230</name>
</gene>
<evidence type="ECO:0000313" key="2">
    <source>
        <dbReference type="Proteomes" id="UP000017836"/>
    </source>
</evidence>
<dbReference type="AlphaFoldDB" id="W1PL50"/>
<sequence>MRIQKPRFTSNFHGRRAFPFSSPPISYANPASLEPLLNRAPPPPPSFNGIPLQNLQFVLQISAQLTSNHGSTSNSDFLCNCFGAFFLWKSSTWGLWTKPTFLFFSFRPQSTSSCYYTIFYAFKAFFPWKFSCRPAMAQAFAPPGLPTMIAP</sequence>